<reference evidence="2 3" key="1">
    <citation type="submission" date="2016-07" db="EMBL/GenBank/DDBJ databases">
        <authorList>
            <person name="Townsley L."/>
            <person name="Shank E.A."/>
        </authorList>
    </citation>
    <scope>NUCLEOTIDE SEQUENCE [LARGE SCALE GENOMIC DNA]</scope>
    <source>
        <strain evidence="2 3">CH01</strain>
    </source>
</reference>
<comment type="caution">
    <text evidence="2">The sequence shown here is derived from an EMBL/GenBank/DDBJ whole genome shotgun (WGS) entry which is preliminary data.</text>
</comment>
<feature type="region of interest" description="Disordered" evidence="1">
    <location>
        <begin position="16"/>
        <end position="65"/>
    </location>
</feature>
<feature type="compositionally biased region" description="Polar residues" evidence="1">
    <location>
        <begin position="28"/>
        <end position="38"/>
    </location>
</feature>
<protein>
    <recommendedName>
        <fullName evidence="4">Glycogen biosynthesis protein GlgD</fullName>
    </recommendedName>
</protein>
<dbReference type="EMBL" id="MDKC01000033">
    <property type="protein sequence ID" value="ODG90866.1"/>
    <property type="molecule type" value="Genomic_DNA"/>
</dbReference>
<evidence type="ECO:0000313" key="3">
    <source>
        <dbReference type="Proteomes" id="UP000094580"/>
    </source>
</evidence>
<evidence type="ECO:0000256" key="1">
    <source>
        <dbReference type="SAM" id="MobiDB-lite"/>
    </source>
</evidence>
<evidence type="ECO:0000313" key="2">
    <source>
        <dbReference type="EMBL" id="ODG90866.1"/>
    </source>
</evidence>
<dbReference type="Proteomes" id="UP000094580">
    <property type="component" value="Unassembled WGS sequence"/>
</dbReference>
<organism evidence="2 3">
    <name type="scientific">Gottfriedia luciferensis</name>
    <dbReference type="NCBI Taxonomy" id="178774"/>
    <lineage>
        <taxon>Bacteria</taxon>
        <taxon>Bacillati</taxon>
        <taxon>Bacillota</taxon>
        <taxon>Bacilli</taxon>
        <taxon>Bacillales</taxon>
        <taxon>Bacillaceae</taxon>
        <taxon>Gottfriedia</taxon>
    </lineage>
</organism>
<sequence>MQEYVQEYAILGRNPKVVKKKSKSNNPEQTTKNQTKTEFSGELSAVDQVKMNNAKKGQPQRSKQG</sequence>
<gene>
    <name evidence="2" type="ORF">BED47_10505</name>
</gene>
<keyword evidence="3" id="KW-1185">Reference proteome</keyword>
<evidence type="ECO:0008006" key="4">
    <source>
        <dbReference type="Google" id="ProtNLM"/>
    </source>
</evidence>
<name>A0ABX2ZNV1_9BACI</name>
<accession>A0ABX2ZNV1</accession>
<proteinExistence type="predicted"/>